<dbReference type="SUPFAM" id="SSF52540">
    <property type="entry name" value="P-loop containing nucleoside triphosphate hydrolases"/>
    <property type="match status" value="1"/>
</dbReference>
<evidence type="ECO:0000256" key="2">
    <source>
        <dbReference type="ARBA" id="ARBA00022840"/>
    </source>
</evidence>
<dbReference type="InterPro" id="IPR015854">
    <property type="entry name" value="ABC_transpr_LolD-like"/>
</dbReference>
<organism evidence="4 5">
    <name type="scientific">Candidatus Lachnoclostridium stercorigallinarum</name>
    <dbReference type="NCBI Taxonomy" id="2838634"/>
    <lineage>
        <taxon>Bacteria</taxon>
        <taxon>Bacillati</taxon>
        <taxon>Bacillota</taxon>
        <taxon>Clostridia</taxon>
        <taxon>Lachnospirales</taxon>
        <taxon>Lachnospiraceae</taxon>
    </lineage>
</organism>
<dbReference type="InterPro" id="IPR003439">
    <property type="entry name" value="ABC_transporter-like_ATP-bd"/>
</dbReference>
<dbReference type="PANTHER" id="PTHR24220:SF612">
    <property type="entry name" value="FE(3+) IONS IMPORT ATP-BINDING PROTEIN FBPC"/>
    <property type="match status" value="1"/>
</dbReference>
<dbReference type="GO" id="GO:0022857">
    <property type="term" value="F:transmembrane transporter activity"/>
    <property type="evidence" value="ECO:0007669"/>
    <property type="project" value="TreeGrafter"/>
</dbReference>
<name>A0A9D2GHM8_9FIRM</name>
<dbReference type="EMBL" id="DXBC01000090">
    <property type="protein sequence ID" value="HIZ79305.1"/>
    <property type="molecule type" value="Genomic_DNA"/>
</dbReference>
<evidence type="ECO:0000313" key="4">
    <source>
        <dbReference type="EMBL" id="HIZ79305.1"/>
    </source>
</evidence>
<dbReference type="Gene3D" id="3.40.50.300">
    <property type="entry name" value="P-loop containing nucleotide triphosphate hydrolases"/>
    <property type="match status" value="1"/>
</dbReference>
<dbReference type="AlphaFoldDB" id="A0A9D2GHM8"/>
<keyword evidence="2 4" id="KW-0067">ATP-binding</keyword>
<dbReference type="Pfam" id="PF00005">
    <property type="entry name" value="ABC_tran"/>
    <property type="match status" value="1"/>
</dbReference>
<reference evidence="4" key="2">
    <citation type="submission" date="2021-04" db="EMBL/GenBank/DDBJ databases">
        <authorList>
            <person name="Gilroy R."/>
        </authorList>
    </citation>
    <scope>NUCLEOTIDE SEQUENCE</scope>
    <source>
        <strain evidence="4">ChiBcec1-1093</strain>
    </source>
</reference>
<dbReference type="SMART" id="SM00382">
    <property type="entry name" value="AAA"/>
    <property type="match status" value="1"/>
</dbReference>
<protein>
    <submittedName>
        <fullName evidence="4">ATP-binding cassette domain-containing protein</fullName>
    </submittedName>
</protein>
<proteinExistence type="predicted"/>
<dbReference type="Proteomes" id="UP000824101">
    <property type="component" value="Unassembled WGS sequence"/>
</dbReference>
<feature type="domain" description="ABC transporter" evidence="3">
    <location>
        <begin position="3"/>
        <end position="205"/>
    </location>
</feature>
<gene>
    <name evidence="4" type="ORF">IAA17_05910</name>
</gene>
<reference evidence="4" key="1">
    <citation type="journal article" date="2021" name="PeerJ">
        <title>Extensive microbial diversity within the chicken gut microbiome revealed by metagenomics and culture.</title>
        <authorList>
            <person name="Gilroy R."/>
            <person name="Ravi A."/>
            <person name="Getino M."/>
            <person name="Pursley I."/>
            <person name="Horton D.L."/>
            <person name="Alikhan N.F."/>
            <person name="Baker D."/>
            <person name="Gharbi K."/>
            <person name="Hall N."/>
            <person name="Watson M."/>
            <person name="Adriaenssens E.M."/>
            <person name="Foster-Nyarko E."/>
            <person name="Jarju S."/>
            <person name="Secka A."/>
            <person name="Antonio M."/>
            <person name="Oren A."/>
            <person name="Chaudhuri R.R."/>
            <person name="La Ragione R."/>
            <person name="Hildebrand F."/>
            <person name="Pallen M.J."/>
        </authorList>
    </citation>
    <scope>NUCLEOTIDE SEQUENCE</scope>
    <source>
        <strain evidence="4">ChiBcec1-1093</strain>
    </source>
</reference>
<evidence type="ECO:0000259" key="3">
    <source>
        <dbReference type="PROSITE" id="PS50893"/>
    </source>
</evidence>
<evidence type="ECO:0000256" key="1">
    <source>
        <dbReference type="ARBA" id="ARBA00022741"/>
    </source>
</evidence>
<keyword evidence="1" id="KW-0547">Nucleotide-binding</keyword>
<dbReference type="PROSITE" id="PS50893">
    <property type="entry name" value="ABC_TRANSPORTER_2"/>
    <property type="match status" value="1"/>
</dbReference>
<evidence type="ECO:0000313" key="5">
    <source>
        <dbReference type="Proteomes" id="UP000824101"/>
    </source>
</evidence>
<comment type="caution">
    <text evidence="4">The sequence shown here is derived from an EMBL/GenBank/DDBJ whole genome shotgun (WGS) entry which is preliminary data.</text>
</comment>
<dbReference type="InterPro" id="IPR003593">
    <property type="entry name" value="AAA+_ATPase"/>
</dbReference>
<sequence length="205" mass="22571">MTVTLENLQKSYGPLPVLSGCSFTFQSGRTYCLMGPSGAGKTTLFRILMGLEKADGGTVRFEADGEALRGVPRFSAVFQEDRLCETFSPVENLKLTLGKSVPEEEIRRELSLLLPEESLSRPVFTLSGGMKRRTAICRAMTAPSLAIVMDEPFTGLDEKTKEQVIRYIKSRQRGRLLIISTHQEEDVRLLGGELVTLTGLTSPAL</sequence>
<dbReference type="CDD" id="cd03230">
    <property type="entry name" value="ABC_DR_subfamily_A"/>
    <property type="match status" value="1"/>
</dbReference>
<dbReference type="GO" id="GO:0005524">
    <property type="term" value="F:ATP binding"/>
    <property type="evidence" value="ECO:0007669"/>
    <property type="project" value="UniProtKB-KW"/>
</dbReference>
<dbReference type="InterPro" id="IPR027417">
    <property type="entry name" value="P-loop_NTPase"/>
</dbReference>
<dbReference type="GO" id="GO:0016887">
    <property type="term" value="F:ATP hydrolysis activity"/>
    <property type="evidence" value="ECO:0007669"/>
    <property type="project" value="InterPro"/>
</dbReference>
<accession>A0A9D2GHM8</accession>
<dbReference type="GO" id="GO:0005886">
    <property type="term" value="C:plasma membrane"/>
    <property type="evidence" value="ECO:0007669"/>
    <property type="project" value="TreeGrafter"/>
</dbReference>
<dbReference type="PANTHER" id="PTHR24220">
    <property type="entry name" value="IMPORT ATP-BINDING PROTEIN"/>
    <property type="match status" value="1"/>
</dbReference>